<evidence type="ECO:0000256" key="7">
    <source>
        <dbReference type="ARBA" id="ARBA00047899"/>
    </source>
</evidence>
<dbReference type="InterPro" id="IPR011009">
    <property type="entry name" value="Kinase-like_dom_sf"/>
</dbReference>
<dbReference type="STRING" id="1149755.A0A2J6QVB1"/>
<dbReference type="Pfam" id="PF00069">
    <property type="entry name" value="Pkinase"/>
    <property type="match status" value="1"/>
</dbReference>
<evidence type="ECO:0000256" key="6">
    <source>
        <dbReference type="ARBA" id="ARBA00022840"/>
    </source>
</evidence>
<keyword evidence="6" id="KW-0067">ATP-binding</keyword>
<dbReference type="InterPro" id="IPR008271">
    <property type="entry name" value="Ser/Thr_kinase_AS"/>
</dbReference>
<proteinExistence type="predicted"/>
<accession>A0A2J6QVB1</accession>
<dbReference type="AlphaFoldDB" id="A0A2J6QVB1"/>
<evidence type="ECO:0000256" key="1">
    <source>
        <dbReference type="ARBA" id="ARBA00012513"/>
    </source>
</evidence>
<keyword evidence="2" id="KW-0723">Serine/threonine-protein kinase</keyword>
<evidence type="ECO:0000256" key="4">
    <source>
        <dbReference type="ARBA" id="ARBA00022741"/>
    </source>
</evidence>
<comment type="catalytic activity">
    <reaction evidence="8">
        <text>L-seryl-[protein] + ATP = O-phospho-L-seryl-[protein] + ADP + H(+)</text>
        <dbReference type="Rhea" id="RHEA:17989"/>
        <dbReference type="Rhea" id="RHEA-COMP:9863"/>
        <dbReference type="Rhea" id="RHEA-COMP:11604"/>
        <dbReference type="ChEBI" id="CHEBI:15378"/>
        <dbReference type="ChEBI" id="CHEBI:29999"/>
        <dbReference type="ChEBI" id="CHEBI:30616"/>
        <dbReference type="ChEBI" id="CHEBI:83421"/>
        <dbReference type="ChEBI" id="CHEBI:456216"/>
        <dbReference type="EC" id="2.7.11.1"/>
    </reaction>
</comment>
<sequence>MSTVFPEQEQLRLRRALHELDALPQDWLIGADKRKRITYQKGTEGLPTFTHPTLGDLPRPWIVRICGPGKEPKYFNTETSRTVEKNPRHDRKVLRKCREGSQRHTVIAYHREEVKTEDIRDDYEIIKALDDPNSKTKIGAFNGGAFVVRHKKSLSLSVEKRFKADDIKWAQSEIYMLQRLRHPSIAVFTAGFVTPDLKRASVYVEFCDRGSMDDLIKNFEKQRQAAKSWGSELPEMPERFVWHAFAGLCDGLAYLMGGRSYASPDVTDYEPEPGWVPVLHRDMKTDNILLRSRSTVGTKRYFYCVLSDFGLACDDYPPGHPKENAHQRCFSKLGTYDFLAPELCWDPYPESPLGKDSPQRKWFPNKQKHSAKSDLWALAAVMQNLAICQRGAHLDFESMPKAVAKEPIVWCEGLRSRKPLDITTVSRKRPFTNELRDLIKIAGRFDPAKRLDPIAMMEFMKRQIAKTKYTNHMPKGHDHEALPDWATRVHDYHSLPAIDPSIFKQG</sequence>
<organism evidence="10 11">
    <name type="scientific">Hyaloscypha variabilis (strain UAMH 11265 / GT02V1 / F)</name>
    <name type="common">Meliniomyces variabilis</name>
    <dbReference type="NCBI Taxonomy" id="1149755"/>
    <lineage>
        <taxon>Eukaryota</taxon>
        <taxon>Fungi</taxon>
        <taxon>Dikarya</taxon>
        <taxon>Ascomycota</taxon>
        <taxon>Pezizomycotina</taxon>
        <taxon>Leotiomycetes</taxon>
        <taxon>Helotiales</taxon>
        <taxon>Hyaloscyphaceae</taxon>
        <taxon>Hyaloscypha</taxon>
        <taxon>Hyaloscypha variabilis</taxon>
    </lineage>
</organism>
<dbReference type="PROSITE" id="PS00108">
    <property type="entry name" value="PROTEIN_KINASE_ST"/>
    <property type="match status" value="1"/>
</dbReference>
<feature type="domain" description="Protein kinase" evidence="9">
    <location>
        <begin position="91"/>
        <end position="482"/>
    </location>
</feature>
<comment type="catalytic activity">
    <reaction evidence="7">
        <text>L-threonyl-[protein] + ATP = O-phospho-L-threonyl-[protein] + ADP + H(+)</text>
        <dbReference type="Rhea" id="RHEA:46608"/>
        <dbReference type="Rhea" id="RHEA-COMP:11060"/>
        <dbReference type="Rhea" id="RHEA-COMP:11605"/>
        <dbReference type="ChEBI" id="CHEBI:15378"/>
        <dbReference type="ChEBI" id="CHEBI:30013"/>
        <dbReference type="ChEBI" id="CHEBI:30616"/>
        <dbReference type="ChEBI" id="CHEBI:61977"/>
        <dbReference type="ChEBI" id="CHEBI:456216"/>
        <dbReference type="EC" id="2.7.11.1"/>
    </reaction>
</comment>
<evidence type="ECO:0000256" key="3">
    <source>
        <dbReference type="ARBA" id="ARBA00022679"/>
    </source>
</evidence>
<keyword evidence="4" id="KW-0547">Nucleotide-binding</keyword>
<dbReference type="EMBL" id="KZ613968">
    <property type="protein sequence ID" value="PMD30203.1"/>
    <property type="molecule type" value="Genomic_DNA"/>
</dbReference>
<evidence type="ECO:0000313" key="11">
    <source>
        <dbReference type="Proteomes" id="UP000235786"/>
    </source>
</evidence>
<evidence type="ECO:0000313" key="10">
    <source>
        <dbReference type="EMBL" id="PMD30203.1"/>
    </source>
</evidence>
<dbReference type="GO" id="GO:0004674">
    <property type="term" value="F:protein serine/threonine kinase activity"/>
    <property type="evidence" value="ECO:0007669"/>
    <property type="project" value="UniProtKB-KW"/>
</dbReference>
<dbReference type="GO" id="GO:0005524">
    <property type="term" value="F:ATP binding"/>
    <property type="evidence" value="ECO:0007669"/>
    <property type="project" value="UniProtKB-KW"/>
</dbReference>
<evidence type="ECO:0000256" key="8">
    <source>
        <dbReference type="ARBA" id="ARBA00048679"/>
    </source>
</evidence>
<keyword evidence="5 10" id="KW-0418">Kinase</keyword>
<dbReference type="SMART" id="SM00220">
    <property type="entry name" value="S_TKc"/>
    <property type="match status" value="1"/>
</dbReference>
<dbReference type="PROSITE" id="PS50011">
    <property type="entry name" value="PROTEIN_KINASE_DOM"/>
    <property type="match status" value="1"/>
</dbReference>
<keyword evidence="3" id="KW-0808">Transferase</keyword>
<dbReference type="EC" id="2.7.11.1" evidence="1"/>
<dbReference type="InterPro" id="IPR000719">
    <property type="entry name" value="Prot_kinase_dom"/>
</dbReference>
<name>A0A2J6QVB1_HYAVF</name>
<evidence type="ECO:0000259" key="9">
    <source>
        <dbReference type="PROSITE" id="PS50011"/>
    </source>
</evidence>
<evidence type="ECO:0000256" key="2">
    <source>
        <dbReference type="ARBA" id="ARBA00022527"/>
    </source>
</evidence>
<evidence type="ECO:0000256" key="5">
    <source>
        <dbReference type="ARBA" id="ARBA00022777"/>
    </source>
</evidence>
<dbReference type="Proteomes" id="UP000235786">
    <property type="component" value="Unassembled WGS sequence"/>
</dbReference>
<dbReference type="PANTHER" id="PTHR43671">
    <property type="entry name" value="SERINE/THREONINE-PROTEIN KINASE NEK"/>
    <property type="match status" value="1"/>
</dbReference>
<protein>
    <recommendedName>
        <fullName evidence="1">non-specific serine/threonine protein kinase</fullName>
        <ecNumber evidence="1">2.7.11.1</ecNumber>
    </recommendedName>
</protein>
<dbReference type="PANTHER" id="PTHR43671:SF98">
    <property type="entry name" value="SERINE_THREONINE-PROTEIN KINASE NEK11"/>
    <property type="match status" value="1"/>
</dbReference>
<dbReference type="GO" id="GO:0005634">
    <property type="term" value="C:nucleus"/>
    <property type="evidence" value="ECO:0007669"/>
    <property type="project" value="TreeGrafter"/>
</dbReference>
<dbReference type="InterPro" id="IPR050660">
    <property type="entry name" value="NEK_Ser/Thr_kinase"/>
</dbReference>
<keyword evidence="11" id="KW-1185">Reference proteome</keyword>
<gene>
    <name evidence="10" type="ORF">L207DRAFT_614587</name>
</gene>
<reference evidence="10 11" key="1">
    <citation type="submission" date="2016-04" db="EMBL/GenBank/DDBJ databases">
        <title>A degradative enzymes factory behind the ericoid mycorrhizal symbiosis.</title>
        <authorList>
            <consortium name="DOE Joint Genome Institute"/>
            <person name="Martino E."/>
            <person name="Morin E."/>
            <person name="Grelet G."/>
            <person name="Kuo A."/>
            <person name="Kohler A."/>
            <person name="Daghino S."/>
            <person name="Barry K."/>
            <person name="Choi C."/>
            <person name="Cichocki N."/>
            <person name="Clum A."/>
            <person name="Copeland A."/>
            <person name="Hainaut M."/>
            <person name="Haridas S."/>
            <person name="Labutti K."/>
            <person name="Lindquist E."/>
            <person name="Lipzen A."/>
            <person name="Khouja H.-R."/>
            <person name="Murat C."/>
            <person name="Ohm R."/>
            <person name="Olson A."/>
            <person name="Spatafora J."/>
            <person name="Veneault-Fourrey C."/>
            <person name="Henrissat B."/>
            <person name="Grigoriev I."/>
            <person name="Martin F."/>
            <person name="Perotto S."/>
        </authorList>
    </citation>
    <scope>NUCLEOTIDE SEQUENCE [LARGE SCALE GENOMIC DNA]</scope>
    <source>
        <strain evidence="10 11">F</strain>
    </source>
</reference>
<dbReference type="SUPFAM" id="SSF56112">
    <property type="entry name" value="Protein kinase-like (PK-like)"/>
    <property type="match status" value="1"/>
</dbReference>
<dbReference type="OrthoDB" id="310217at2759"/>
<dbReference type="Gene3D" id="1.10.510.10">
    <property type="entry name" value="Transferase(Phosphotransferase) domain 1"/>
    <property type="match status" value="1"/>
</dbReference>